<sequence>MTEQTKVAAGAALYRAVWRWHFIAGLLVLPFMLILAVTGGIYLFKDEINDATHAHLRFVTPGDEVLAPSQIASAALTAHPGEIKAYTPARAADRSAEVDILGPDGLKDTVFVDPYTGVVLGSLWDGGAAGSPAMYVVRKLHSLDYVGWLGNRMIEAAAGWMVLLVGTGIYLWMPRGRKVGTVRIKATRGRPWWRDLHAVTGIYTGGFIVFLAMTGLPWSAVWGGKFYDYSYALGLGMPDGYWSGAPVSTRPLADAVDRAPWIMEKQPVPVSAAAEGVPQTLDAVVARVEALGIVPGYALSMPKGPDGVFTASVYPADISDERVIHLDQYSGEVLYDAGFADLGTLGRWAEWGISVHMGQEWGLVNQIVLLLACVAMVILSVAAAVMWWKRRPSGGVGVPQVPADWRIPRTLLLMAVAAGVFFPLVGLSMLALAAIELAVWAVGRRRRLA</sequence>
<dbReference type="PANTHER" id="PTHR34219:SF1">
    <property type="entry name" value="PEPSY DOMAIN-CONTAINING PROTEIN"/>
    <property type="match status" value="1"/>
</dbReference>
<evidence type="ECO:0000313" key="3">
    <source>
        <dbReference type="EMBL" id="MFC3613075.1"/>
    </source>
</evidence>
<dbReference type="Pfam" id="PF03929">
    <property type="entry name" value="PepSY_TM"/>
    <property type="match status" value="1"/>
</dbReference>
<keyword evidence="4" id="KW-1185">Reference proteome</keyword>
<accession>A0ABV7TGY5</accession>
<protein>
    <submittedName>
        <fullName evidence="3">PepSY-associated TM helix domain-containing protein</fullName>
    </submittedName>
</protein>
<keyword evidence="1" id="KW-0472">Membrane</keyword>
<evidence type="ECO:0000256" key="1">
    <source>
        <dbReference type="SAM" id="Phobius"/>
    </source>
</evidence>
<dbReference type="Proteomes" id="UP001595629">
    <property type="component" value="Unassembled WGS sequence"/>
</dbReference>
<proteinExistence type="predicted"/>
<feature type="transmembrane region" description="Helical" evidence="1">
    <location>
        <begin position="20"/>
        <end position="44"/>
    </location>
</feature>
<gene>
    <name evidence="3" type="ORF">ACFORG_04820</name>
</gene>
<reference evidence="4" key="1">
    <citation type="journal article" date="2019" name="Int. J. Syst. Evol. Microbiol.">
        <title>The Global Catalogue of Microorganisms (GCM) 10K type strain sequencing project: providing services to taxonomists for standard genome sequencing and annotation.</title>
        <authorList>
            <consortium name="The Broad Institute Genomics Platform"/>
            <consortium name="The Broad Institute Genome Sequencing Center for Infectious Disease"/>
            <person name="Wu L."/>
            <person name="Ma J."/>
        </authorList>
    </citation>
    <scope>NUCLEOTIDE SEQUENCE [LARGE SCALE GENOMIC DNA]</scope>
    <source>
        <strain evidence="4">KCTC 42911</strain>
    </source>
</reference>
<keyword evidence="1" id="KW-1133">Transmembrane helix</keyword>
<feature type="transmembrane region" description="Helical" evidence="1">
    <location>
        <begin position="411"/>
        <end position="442"/>
    </location>
</feature>
<dbReference type="RefSeq" id="WP_386734254.1">
    <property type="nucleotide sequence ID" value="NZ_JBHRXI010000004.1"/>
</dbReference>
<organism evidence="3 4">
    <name type="scientific">Lutimaribacter marinistellae</name>
    <dbReference type="NCBI Taxonomy" id="1820329"/>
    <lineage>
        <taxon>Bacteria</taxon>
        <taxon>Pseudomonadati</taxon>
        <taxon>Pseudomonadota</taxon>
        <taxon>Alphaproteobacteria</taxon>
        <taxon>Rhodobacterales</taxon>
        <taxon>Roseobacteraceae</taxon>
        <taxon>Lutimaribacter</taxon>
    </lineage>
</organism>
<dbReference type="Pfam" id="PF03413">
    <property type="entry name" value="PepSY"/>
    <property type="match status" value="1"/>
</dbReference>
<feature type="domain" description="PepSY" evidence="2">
    <location>
        <begin position="66"/>
        <end position="122"/>
    </location>
</feature>
<feature type="transmembrane region" description="Helical" evidence="1">
    <location>
        <begin position="201"/>
        <end position="221"/>
    </location>
</feature>
<dbReference type="InterPro" id="IPR025711">
    <property type="entry name" value="PepSY"/>
</dbReference>
<feature type="transmembrane region" description="Helical" evidence="1">
    <location>
        <begin position="367"/>
        <end position="388"/>
    </location>
</feature>
<comment type="caution">
    <text evidence="3">The sequence shown here is derived from an EMBL/GenBank/DDBJ whole genome shotgun (WGS) entry which is preliminary data.</text>
</comment>
<evidence type="ECO:0000313" key="4">
    <source>
        <dbReference type="Proteomes" id="UP001595629"/>
    </source>
</evidence>
<keyword evidence="1" id="KW-0812">Transmembrane</keyword>
<feature type="transmembrane region" description="Helical" evidence="1">
    <location>
        <begin position="153"/>
        <end position="173"/>
    </location>
</feature>
<evidence type="ECO:0000259" key="2">
    <source>
        <dbReference type="Pfam" id="PF03413"/>
    </source>
</evidence>
<name>A0ABV7TGY5_9RHOB</name>
<dbReference type="EMBL" id="JBHRXI010000004">
    <property type="protein sequence ID" value="MFC3613075.1"/>
    <property type="molecule type" value="Genomic_DNA"/>
</dbReference>
<dbReference type="PANTHER" id="PTHR34219">
    <property type="entry name" value="IRON-REGULATED INNER MEMBRANE PROTEIN-RELATED"/>
    <property type="match status" value="1"/>
</dbReference>
<dbReference type="InterPro" id="IPR005625">
    <property type="entry name" value="PepSY-ass_TM"/>
</dbReference>